<comment type="caution">
    <text evidence="1">The sequence shown here is derived from an EMBL/GenBank/DDBJ whole genome shotgun (WGS) entry which is preliminary data.</text>
</comment>
<dbReference type="Gene3D" id="1.10.10.10">
    <property type="entry name" value="Winged helix-like DNA-binding domain superfamily/Winged helix DNA-binding domain"/>
    <property type="match status" value="1"/>
</dbReference>
<dbReference type="AlphaFoldDB" id="A0A926HQK6"/>
<organism evidence="1 2">
    <name type="scientific">Gehongia tenuis</name>
    <dbReference type="NCBI Taxonomy" id="2763655"/>
    <lineage>
        <taxon>Bacteria</taxon>
        <taxon>Bacillati</taxon>
        <taxon>Bacillota</taxon>
        <taxon>Clostridia</taxon>
        <taxon>Christensenellales</taxon>
        <taxon>Christensenellaceae</taxon>
        <taxon>Gehongia</taxon>
    </lineage>
</organism>
<sequence length="142" mass="16826">MAYNHGREDRKWRLWKEAEEKEMRRCGVEESTIEQIRIDDRAMFNSDRRFYTHSQEAGTYLDDVAESKQQIEVSTVGDLLDEIENEQLYQVLRMVDKRTLQILLLKMQGYSTKEIAPLVGLTTGAIYARLDHLRKKLKQFKK</sequence>
<gene>
    <name evidence="1" type="ORF">H8696_10755</name>
</gene>
<dbReference type="InterPro" id="IPR036388">
    <property type="entry name" value="WH-like_DNA-bd_sf"/>
</dbReference>
<dbReference type="SUPFAM" id="SSF88659">
    <property type="entry name" value="Sigma3 and sigma4 domains of RNA polymerase sigma factors"/>
    <property type="match status" value="1"/>
</dbReference>
<reference evidence="1" key="1">
    <citation type="submission" date="2020-08" db="EMBL/GenBank/DDBJ databases">
        <title>Genome public.</title>
        <authorList>
            <person name="Liu C."/>
            <person name="Sun Q."/>
        </authorList>
    </citation>
    <scope>NUCLEOTIDE SEQUENCE</scope>
    <source>
        <strain evidence="1">NSJ-53</strain>
    </source>
</reference>
<dbReference type="EMBL" id="JACRSR010000006">
    <property type="protein sequence ID" value="MBC8532323.1"/>
    <property type="molecule type" value="Genomic_DNA"/>
</dbReference>
<evidence type="ECO:0000313" key="1">
    <source>
        <dbReference type="EMBL" id="MBC8532323.1"/>
    </source>
</evidence>
<name>A0A926HQK6_9FIRM</name>
<accession>A0A926HQK6</accession>
<dbReference type="InterPro" id="IPR013324">
    <property type="entry name" value="RNA_pol_sigma_r3/r4-like"/>
</dbReference>
<proteinExistence type="predicted"/>
<protein>
    <submittedName>
        <fullName evidence="1">Sigma-70 family RNA polymerase sigma factor</fullName>
    </submittedName>
</protein>
<dbReference type="Proteomes" id="UP000623172">
    <property type="component" value="Unassembled WGS sequence"/>
</dbReference>
<evidence type="ECO:0000313" key="2">
    <source>
        <dbReference type="Proteomes" id="UP000623172"/>
    </source>
</evidence>
<keyword evidence="2" id="KW-1185">Reference proteome</keyword>
<dbReference type="RefSeq" id="WP_249317441.1">
    <property type="nucleotide sequence ID" value="NZ_JACRSR010000006.1"/>
</dbReference>